<dbReference type="EMBL" id="MCFL01000007">
    <property type="protein sequence ID" value="ORZ38986.1"/>
    <property type="molecule type" value="Genomic_DNA"/>
</dbReference>
<feature type="compositionally biased region" description="Low complexity" evidence="1">
    <location>
        <begin position="362"/>
        <end position="371"/>
    </location>
</feature>
<keyword evidence="3" id="KW-1185">Reference proteome</keyword>
<feature type="compositionally biased region" description="Basic and acidic residues" evidence="1">
    <location>
        <begin position="208"/>
        <end position="217"/>
    </location>
</feature>
<sequence length="620" mass="65617">MSTSTASASSHALPPPPPRSRTASLSHSASLARQSRPQAQAQAQTQVAPALRPDSVMYSSPSWAQTMPLPKLHDPLPTALPARASVMAQLPPAMRQLGFLGANRGGGGGDSLSSDDDTNIQQEHVYTLDDTPEFRSTISLLEPEGGASDDGGEFAVLNLDASFHDDIHVMFDTDPVYHDDVDAETHDRSAASSSDATLVHAATPPSIEHADDAHQGRYEGLSLAPMHPPSDEQLVRGRRPASKSSAPPDANRVSVVGDLPTFPRKSNRHTNQHHAAPLPSTQEVPSPPTPTRQEIHGAAVGGGTIFGKLKRALSGRRTSPHSPTPPPPAPGRADSDPPANAPTSHHHHHHQRSNSIDQGIGTLRRALSRATSARRRKSPEDPPIPAPSSQAPNPYHNATAAAAQQQQQQQQYQVSPYGTILYNHDQHHTSHSDYEQQPQQQQQFFSPPPESTLGGLGILGGGGDQLYMATLARGDTESDRSLDHASQEVSTNPFATLAGLPLTVPTRTDSRRTSSGAYLLGVPTSAAASGAGHAPDMALTPPDMHEPVPAVFTLARPSAPAVAPPLTPTRIEEQATGYLTLQYTGARGQPGSTVGITGGTDMLAQAREVAAYQTMRRGGR</sequence>
<accession>A0A1Y2HWK6</accession>
<feature type="region of interest" description="Disordered" evidence="1">
    <location>
        <begin position="98"/>
        <end position="117"/>
    </location>
</feature>
<gene>
    <name evidence="2" type="ORF">BCR44DRAFT_40295</name>
</gene>
<feature type="compositionally biased region" description="Low complexity" evidence="1">
    <location>
        <begin position="1"/>
        <end position="12"/>
    </location>
</feature>
<evidence type="ECO:0000256" key="1">
    <source>
        <dbReference type="SAM" id="MobiDB-lite"/>
    </source>
</evidence>
<evidence type="ECO:0000313" key="2">
    <source>
        <dbReference type="EMBL" id="ORZ38986.1"/>
    </source>
</evidence>
<feature type="region of interest" description="Disordered" evidence="1">
    <location>
        <begin position="1"/>
        <end position="53"/>
    </location>
</feature>
<reference evidence="2 3" key="1">
    <citation type="submission" date="2016-07" db="EMBL/GenBank/DDBJ databases">
        <title>Pervasive Adenine N6-methylation of Active Genes in Fungi.</title>
        <authorList>
            <consortium name="DOE Joint Genome Institute"/>
            <person name="Mondo S.J."/>
            <person name="Dannebaum R.O."/>
            <person name="Kuo R.C."/>
            <person name="Labutti K."/>
            <person name="Haridas S."/>
            <person name="Kuo A."/>
            <person name="Salamov A."/>
            <person name="Ahrendt S.R."/>
            <person name="Lipzen A."/>
            <person name="Sullivan W."/>
            <person name="Andreopoulos W.B."/>
            <person name="Clum A."/>
            <person name="Lindquist E."/>
            <person name="Daum C."/>
            <person name="Ramamoorthy G.K."/>
            <person name="Gryganskyi A."/>
            <person name="Culley D."/>
            <person name="Magnuson J.K."/>
            <person name="James T.Y."/>
            <person name="O'Malley M.A."/>
            <person name="Stajich J.E."/>
            <person name="Spatafora J.W."/>
            <person name="Visel A."/>
            <person name="Grigoriev I.V."/>
        </authorList>
    </citation>
    <scope>NUCLEOTIDE SEQUENCE [LARGE SCALE GENOMIC DNA]</scope>
    <source>
        <strain evidence="2 3">PL171</strain>
    </source>
</reference>
<feature type="compositionally biased region" description="Basic and acidic residues" evidence="1">
    <location>
        <begin position="424"/>
        <end position="434"/>
    </location>
</feature>
<feature type="compositionally biased region" description="Low complexity" evidence="1">
    <location>
        <begin position="20"/>
        <end position="51"/>
    </location>
</feature>
<feature type="region of interest" description="Disordered" evidence="1">
    <location>
        <begin position="184"/>
        <end position="446"/>
    </location>
</feature>
<dbReference type="AlphaFoldDB" id="A0A1Y2HWK6"/>
<feature type="compositionally biased region" description="Low complexity" evidence="1">
    <location>
        <begin position="435"/>
        <end position="445"/>
    </location>
</feature>
<comment type="caution">
    <text evidence="2">The sequence shown here is derived from an EMBL/GenBank/DDBJ whole genome shotgun (WGS) entry which is preliminary data.</text>
</comment>
<feature type="compositionally biased region" description="Low complexity" evidence="1">
    <location>
        <begin position="400"/>
        <end position="413"/>
    </location>
</feature>
<evidence type="ECO:0000313" key="3">
    <source>
        <dbReference type="Proteomes" id="UP000193411"/>
    </source>
</evidence>
<name>A0A1Y2HWK6_9FUNG</name>
<organism evidence="2 3">
    <name type="scientific">Catenaria anguillulae PL171</name>
    <dbReference type="NCBI Taxonomy" id="765915"/>
    <lineage>
        <taxon>Eukaryota</taxon>
        <taxon>Fungi</taxon>
        <taxon>Fungi incertae sedis</taxon>
        <taxon>Blastocladiomycota</taxon>
        <taxon>Blastocladiomycetes</taxon>
        <taxon>Blastocladiales</taxon>
        <taxon>Catenariaceae</taxon>
        <taxon>Catenaria</taxon>
    </lineage>
</organism>
<proteinExistence type="predicted"/>
<protein>
    <submittedName>
        <fullName evidence="2">Uncharacterized protein</fullName>
    </submittedName>
</protein>
<dbReference type="Proteomes" id="UP000193411">
    <property type="component" value="Unassembled WGS sequence"/>
</dbReference>